<comment type="caution">
    <text evidence="3">The sequence shown here is derived from an EMBL/GenBank/DDBJ whole genome shotgun (WGS) entry which is preliminary data.</text>
</comment>
<dbReference type="InterPro" id="IPR035412">
    <property type="entry name" value="Terminase_L_N"/>
</dbReference>
<reference evidence="3 4" key="1">
    <citation type="submission" date="2020-03" db="EMBL/GenBank/DDBJ databases">
        <title>Soil Listeria distribution.</title>
        <authorList>
            <person name="Liao J."/>
            <person name="Wiedmann M."/>
        </authorList>
    </citation>
    <scope>NUCLEOTIDE SEQUENCE [LARGE SCALE GENOMIC DNA]</scope>
    <source>
        <strain evidence="3 4">FSL L7-1523</strain>
    </source>
</reference>
<dbReference type="InterPro" id="IPR035413">
    <property type="entry name" value="Terminase_L_C"/>
</dbReference>
<dbReference type="NCBIfam" id="TIGR01547">
    <property type="entry name" value="phage_term_2"/>
    <property type="match status" value="1"/>
</dbReference>
<evidence type="ECO:0000313" key="4">
    <source>
        <dbReference type="Proteomes" id="UP000564536"/>
    </source>
</evidence>
<dbReference type="Pfam" id="PF04466">
    <property type="entry name" value="Terminase_3"/>
    <property type="match status" value="1"/>
</dbReference>
<sequence>MVIPMQKTINIQFNSHFKEFNSCRKRYRIGRGSAGSGKSVNTAQDYIAKLSDMRYKGANLLCVRKIDVSNRNSTFAELKKAINETFGPYAKKFWYINESNMLLRSLVTGNEVIFRGVRHDGDREKLKSITFSHGKLTWVWIEEATELLESDVDIIDDRLRGILDNPNLYYQITMTFNPVSATHFIKRKYFDIADPDVFTHHSTYKQNRFIDAAYDRRMERRKRDDPEGYKVYGLGEWGELEGLVFKNFVLEEFDYENMNFDVIGQGQDFGFNHANAILKGGMYDGDIYVYRELYVHEMDTDEIIKLANKEKWDKKIEMACESAEPDRIKQWRTAGYNVYGVNKSGKSVNAQIDWLKQRKVYIHPDCHNLYTEMSQWKWKKDPTTNRYIDDPVPFFDDAIAALRYLTNRWRLLDITASERNNDTIEVLKKLGL</sequence>
<feature type="domain" description="Phage terminase large subunit N-terminal" evidence="1">
    <location>
        <begin position="25"/>
        <end position="236"/>
    </location>
</feature>
<dbReference type="Pfam" id="PF17288">
    <property type="entry name" value="Terminase_3C"/>
    <property type="match status" value="1"/>
</dbReference>
<dbReference type="EMBL" id="JAARRL010000002">
    <property type="protein sequence ID" value="MBC1499394.1"/>
    <property type="molecule type" value="Genomic_DNA"/>
</dbReference>
<dbReference type="InterPro" id="IPR052380">
    <property type="entry name" value="Viral_DNA_packaging_terminase"/>
</dbReference>
<dbReference type="PANTHER" id="PTHR39184:SF1">
    <property type="entry name" value="PBSX PHAGE TERMINASE LARGE SUBUNIT"/>
    <property type="match status" value="1"/>
</dbReference>
<accession>A0A841Z249</accession>
<evidence type="ECO:0000259" key="1">
    <source>
        <dbReference type="Pfam" id="PF04466"/>
    </source>
</evidence>
<protein>
    <submittedName>
        <fullName evidence="3">PBSX family phage terminase large subunit</fullName>
    </submittedName>
</protein>
<organism evidence="3 4">
    <name type="scientific">Listeria weihenstephanensis</name>
    <dbReference type="NCBI Taxonomy" id="1006155"/>
    <lineage>
        <taxon>Bacteria</taxon>
        <taxon>Bacillati</taxon>
        <taxon>Bacillota</taxon>
        <taxon>Bacilli</taxon>
        <taxon>Bacillales</taxon>
        <taxon>Listeriaceae</taxon>
        <taxon>Listeria</taxon>
    </lineage>
</organism>
<gene>
    <name evidence="3" type="ORF">HB943_02180</name>
</gene>
<dbReference type="InterPro" id="IPR006437">
    <property type="entry name" value="Phage_terminase_lsu"/>
</dbReference>
<dbReference type="Gene3D" id="3.40.50.300">
    <property type="entry name" value="P-loop containing nucleotide triphosphate hydrolases"/>
    <property type="match status" value="1"/>
</dbReference>
<name>A0A841Z249_9LIST</name>
<evidence type="ECO:0000313" key="3">
    <source>
        <dbReference type="EMBL" id="MBC1499394.1"/>
    </source>
</evidence>
<evidence type="ECO:0000259" key="2">
    <source>
        <dbReference type="Pfam" id="PF17288"/>
    </source>
</evidence>
<dbReference type="InterPro" id="IPR027417">
    <property type="entry name" value="P-loop_NTPase"/>
</dbReference>
<dbReference type="PANTHER" id="PTHR39184">
    <property type="match status" value="1"/>
</dbReference>
<dbReference type="Proteomes" id="UP000564536">
    <property type="component" value="Unassembled WGS sequence"/>
</dbReference>
<dbReference type="Gene3D" id="3.30.420.280">
    <property type="match status" value="1"/>
</dbReference>
<proteinExistence type="predicted"/>
<dbReference type="AlphaFoldDB" id="A0A841Z249"/>
<feature type="domain" description="Phage terminase large subunit C-terminal" evidence="2">
    <location>
        <begin position="268"/>
        <end position="404"/>
    </location>
</feature>